<accession>A0A0L6V8V6</accession>
<dbReference type="AlphaFoldDB" id="A0A0L6V8V6"/>
<name>A0A0L6V8V6_9BASI</name>
<evidence type="ECO:0000313" key="2">
    <source>
        <dbReference type="Proteomes" id="UP000037035"/>
    </source>
</evidence>
<gene>
    <name evidence="1" type="ORF">VP01_2378g1</name>
</gene>
<sequence>MMLLIKQSNRIMIAALEQVQLLVDQQKEKYKKFHTKSISTGFGLTDEDQKVGLSTIDENFEIMCPHYYAKNEWMGADNKIEKSSPSEPAGIEIRSNDMKSNNDYVCISTSF</sequence>
<reference evidence="1 2" key="1">
    <citation type="submission" date="2015-08" db="EMBL/GenBank/DDBJ databases">
        <title>Next Generation Sequencing and Analysis of the Genome of Puccinia sorghi L Schw, the Causal Agent of Maize Common Rust.</title>
        <authorList>
            <person name="Rochi L."/>
            <person name="Burguener G."/>
            <person name="Darino M."/>
            <person name="Turjanski A."/>
            <person name="Kreff E."/>
            <person name="Dieguez M.J."/>
            <person name="Sacco F."/>
        </authorList>
    </citation>
    <scope>NUCLEOTIDE SEQUENCE [LARGE SCALE GENOMIC DNA]</scope>
    <source>
        <strain evidence="1 2">RO10H11247</strain>
    </source>
</reference>
<keyword evidence="2" id="KW-1185">Reference proteome</keyword>
<dbReference type="Proteomes" id="UP000037035">
    <property type="component" value="Unassembled WGS sequence"/>
</dbReference>
<evidence type="ECO:0000313" key="1">
    <source>
        <dbReference type="EMBL" id="KNZ56550.1"/>
    </source>
</evidence>
<organism evidence="1 2">
    <name type="scientific">Puccinia sorghi</name>
    <dbReference type="NCBI Taxonomy" id="27349"/>
    <lineage>
        <taxon>Eukaryota</taxon>
        <taxon>Fungi</taxon>
        <taxon>Dikarya</taxon>
        <taxon>Basidiomycota</taxon>
        <taxon>Pucciniomycotina</taxon>
        <taxon>Pucciniomycetes</taxon>
        <taxon>Pucciniales</taxon>
        <taxon>Pucciniaceae</taxon>
        <taxon>Puccinia</taxon>
    </lineage>
</organism>
<comment type="caution">
    <text evidence="1">The sequence shown here is derived from an EMBL/GenBank/DDBJ whole genome shotgun (WGS) entry which is preliminary data.</text>
</comment>
<dbReference type="EMBL" id="LAVV01007256">
    <property type="protein sequence ID" value="KNZ56550.1"/>
    <property type="molecule type" value="Genomic_DNA"/>
</dbReference>
<dbReference type="VEuPathDB" id="FungiDB:VP01_2378g1"/>
<dbReference type="STRING" id="27349.A0A0L6V8V6"/>
<dbReference type="OrthoDB" id="2414509at2759"/>
<protein>
    <submittedName>
        <fullName evidence="1">Uncharacterized protein</fullName>
    </submittedName>
</protein>
<proteinExistence type="predicted"/>